<dbReference type="InterPro" id="IPR001660">
    <property type="entry name" value="SAM"/>
</dbReference>
<dbReference type="PANTHER" id="PTHR12247">
    <property type="entry name" value="POLYCOMB GROUP PROTEIN"/>
    <property type="match status" value="1"/>
</dbReference>
<dbReference type="Gene3D" id="1.10.150.50">
    <property type="entry name" value="Transcription Factor, Ets-1"/>
    <property type="match status" value="1"/>
</dbReference>
<accession>A0A9J6GCA8</accession>
<comment type="caution">
    <text evidence="3">The sequence shown here is derived from an EMBL/GenBank/DDBJ whole genome shotgun (WGS) entry which is preliminary data.</text>
</comment>
<dbReference type="Proteomes" id="UP000821853">
    <property type="component" value="Chromosome 4"/>
</dbReference>
<reference evidence="3 4" key="1">
    <citation type="journal article" date="2020" name="Cell">
        <title>Large-Scale Comparative Analyses of Tick Genomes Elucidate Their Genetic Diversity and Vector Capacities.</title>
        <authorList>
            <consortium name="Tick Genome and Microbiome Consortium (TIGMIC)"/>
            <person name="Jia N."/>
            <person name="Wang J."/>
            <person name="Shi W."/>
            <person name="Du L."/>
            <person name="Sun Y."/>
            <person name="Zhan W."/>
            <person name="Jiang J.F."/>
            <person name="Wang Q."/>
            <person name="Zhang B."/>
            <person name="Ji P."/>
            <person name="Bell-Sakyi L."/>
            <person name="Cui X.M."/>
            <person name="Yuan T.T."/>
            <person name="Jiang B.G."/>
            <person name="Yang W.F."/>
            <person name="Lam T.T."/>
            <person name="Chang Q.C."/>
            <person name="Ding S.J."/>
            <person name="Wang X.J."/>
            <person name="Zhu J.G."/>
            <person name="Ruan X.D."/>
            <person name="Zhao L."/>
            <person name="Wei J.T."/>
            <person name="Ye R.Z."/>
            <person name="Que T.C."/>
            <person name="Du C.H."/>
            <person name="Zhou Y.H."/>
            <person name="Cheng J.X."/>
            <person name="Dai P.F."/>
            <person name="Guo W.B."/>
            <person name="Han X.H."/>
            <person name="Huang E.J."/>
            <person name="Li L.F."/>
            <person name="Wei W."/>
            <person name="Gao Y.C."/>
            <person name="Liu J.Z."/>
            <person name="Shao H.Z."/>
            <person name="Wang X."/>
            <person name="Wang C.C."/>
            <person name="Yang T.C."/>
            <person name="Huo Q.B."/>
            <person name="Li W."/>
            <person name="Chen H.Y."/>
            <person name="Chen S.E."/>
            <person name="Zhou L.G."/>
            <person name="Ni X.B."/>
            <person name="Tian J.H."/>
            <person name="Sheng Y."/>
            <person name="Liu T."/>
            <person name="Pan Y.S."/>
            <person name="Xia L.Y."/>
            <person name="Li J."/>
            <person name="Zhao F."/>
            <person name="Cao W.C."/>
        </authorList>
    </citation>
    <scope>NUCLEOTIDE SEQUENCE [LARGE SCALE GENOMIC DNA]</scope>
    <source>
        <strain evidence="3">HaeL-2018</strain>
    </source>
</reference>
<dbReference type="EMBL" id="JABSTR010000006">
    <property type="protein sequence ID" value="KAH9372731.1"/>
    <property type="molecule type" value="Genomic_DNA"/>
</dbReference>
<organism evidence="3 4">
    <name type="scientific">Haemaphysalis longicornis</name>
    <name type="common">Bush tick</name>
    <dbReference type="NCBI Taxonomy" id="44386"/>
    <lineage>
        <taxon>Eukaryota</taxon>
        <taxon>Metazoa</taxon>
        <taxon>Ecdysozoa</taxon>
        <taxon>Arthropoda</taxon>
        <taxon>Chelicerata</taxon>
        <taxon>Arachnida</taxon>
        <taxon>Acari</taxon>
        <taxon>Parasitiformes</taxon>
        <taxon>Ixodida</taxon>
        <taxon>Ixodoidea</taxon>
        <taxon>Ixodidae</taxon>
        <taxon>Haemaphysalinae</taxon>
        <taxon>Haemaphysalis</taxon>
    </lineage>
</organism>
<dbReference type="GO" id="GO:0003682">
    <property type="term" value="F:chromatin binding"/>
    <property type="evidence" value="ECO:0007669"/>
    <property type="project" value="TreeGrafter"/>
</dbReference>
<evidence type="ECO:0000313" key="3">
    <source>
        <dbReference type="EMBL" id="KAH9372731.1"/>
    </source>
</evidence>
<feature type="domain" description="SAM" evidence="2">
    <location>
        <begin position="332"/>
        <end position="396"/>
    </location>
</feature>
<dbReference type="PROSITE" id="PS50105">
    <property type="entry name" value="SAM_DOMAIN"/>
    <property type="match status" value="1"/>
</dbReference>
<feature type="compositionally biased region" description="Polar residues" evidence="1">
    <location>
        <begin position="94"/>
        <end position="106"/>
    </location>
</feature>
<dbReference type="GO" id="GO:0042393">
    <property type="term" value="F:histone binding"/>
    <property type="evidence" value="ECO:0007669"/>
    <property type="project" value="TreeGrafter"/>
</dbReference>
<dbReference type="AlphaFoldDB" id="A0A9J6GCA8"/>
<dbReference type="OrthoDB" id="5912862at2759"/>
<dbReference type="GO" id="GO:0035102">
    <property type="term" value="C:PRC1 complex"/>
    <property type="evidence" value="ECO:0007669"/>
    <property type="project" value="TreeGrafter"/>
</dbReference>
<evidence type="ECO:0000259" key="2">
    <source>
        <dbReference type="PROSITE" id="PS50105"/>
    </source>
</evidence>
<evidence type="ECO:0000313" key="4">
    <source>
        <dbReference type="Proteomes" id="UP000821853"/>
    </source>
</evidence>
<keyword evidence="4" id="KW-1185">Reference proteome</keyword>
<dbReference type="InterPro" id="IPR013761">
    <property type="entry name" value="SAM/pointed_sf"/>
</dbReference>
<proteinExistence type="predicted"/>
<feature type="region of interest" description="Disordered" evidence="1">
    <location>
        <begin position="1"/>
        <end position="25"/>
    </location>
</feature>
<dbReference type="SMART" id="SM00454">
    <property type="entry name" value="SAM"/>
    <property type="match status" value="1"/>
</dbReference>
<dbReference type="PANTHER" id="PTHR12247:SF138">
    <property type="entry name" value="POLYHOMEOTIC DISTAL, ISOFORM A-RELATED"/>
    <property type="match status" value="1"/>
</dbReference>
<feature type="region of interest" description="Disordered" evidence="1">
    <location>
        <begin position="171"/>
        <end position="192"/>
    </location>
</feature>
<evidence type="ECO:0000256" key="1">
    <source>
        <dbReference type="SAM" id="MobiDB-lite"/>
    </source>
</evidence>
<protein>
    <recommendedName>
        <fullName evidence="2">SAM domain-containing protein</fullName>
    </recommendedName>
</protein>
<dbReference type="Pfam" id="PF00536">
    <property type="entry name" value="SAM_1"/>
    <property type="match status" value="1"/>
</dbReference>
<gene>
    <name evidence="3" type="ORF">HPB48_014705</name>
</gene>
<dbReference type="GO" id="GO:0045892">
    <property type="term" value="P:negative regulation of DNA-templated transcription"/>
    <property type="evidence" value="ECO:0007669"/>
    <property type="project" value="TreeGrafter"/>
</dbReference>
<feature type="region of interest" description="Disordered" evidence="1">
    <location>
        <begin position="87"/>
        <end position="113"/>
    </location>
</feature>
<dbReference type="InterPro" id="IPR050548">
    <property type="entry name" value="PcG_chromatin_remod_factors"/>
</dbReference>
<dbReference type="SUPFAM" id="SSF47769">
    <property type="entry name" value="SAM/Pointed domain"/>
    <property type="match status" value="1"/>
</dbReference>
<feature type="region of interest" description="Disordered" evidence="1">
    <location>
        <begin position="286"/>
        <end position="313"/>
    </location>
</feature>
<name>A0A9J6GCA8_HAELO</name>
<sequence>MLHAGSEVSSHRHRTAIEQDDASACMAPPAHAVGIRSTGNPEIAPQALHGPQLATEESVGCASAAPSRSSSCPVHVAKSAPGVKHEDCTARDAASTSVRATRMSGNGESGRTHSAMVHVPRVSEAASIHFVAVPRTATVGGPASITPRWKATMRVLFPGFASPPVIASRREPASTLEPYPPQASSSRDALGDNGWGLSSASTNAVAVAPMMSVGSAPGHDSRICQPNTTKPDLMTHIIGEYIIQESSEAFPGDYKSPLVGPVSQILSLEMEDNLDTDVVAENVGMRASSPAREEPPQSESPPLSPARTTAMETETRPLELTGASGNKNLRMSAVKEVADYVRNIPGCEASAEKFICHEIDGMALFLLTMDDIVKIMNIKLGPAIKIWDKINTLREER</sequence>
<dbReference type="VEuPathDB" id="VectorBase:HLOH_052421"/>
<dbReference type="CDD" id="cd09509">
    <property type="entry name" value="SAM_Polycomb"/>
    <property type="match status" value="1"/>
</dbReference>